<evidence type="ECO:0000256" key="2">
    <source>
        <dbReference type="ARBA" id="ARBA00022475"/>
    </source>
</evidence>
<keyword evidence="10" id="KW-0902">Two-component regulatory system</keyword>
<dbReference type="Pfam" id="PF06580">
    <property type="entry name" value="His_kinase"/>
    <property type="match status" value="1"/>
</dbReference>
<accession>A0ABT2SJ00</accession>
<dbReference type="InterPro" id="IPR036890">
    <property type="entry name" value="HATPase_C_sf"/>
</dbReference>
<dbReference type="EMBL" id="JAOQKE010000002">
    <property type="protein sequence ID" value="MCU6724480.1"/>
    <property type="molecule type" value="Genomic_DNA"/>
</dbReference>
<keyword evidence="8" id="KW-0067">ATP-binding</keyword>
<dbReference type="PANTHER" id="PTHR34220">
    <property type="entry name" value="SENSOR HISTIDINE KINASE YPDA"/>
    <property type="match status" value="1"/>
</dbReference>
<comment type="caution">
    <text evidence="14">The sequence shown here is derived from an EMBL/GenBank/DDBJ whole genome shotgun (WGS) entry which is preliminary data.</text>
</comment>
<keyword evidence="3" id="KW-0597">Phosphoprotein</keyword>
<keyword evidence="11 12" id="KW-0472">Membrane</keyword>
<evidence type="ECO:0000256" key="7">
    <source>
        <dbReference type="ARBA" id="ARBA00022777"/>
    </source>
</evidence>
<protein>
    <submittedName>
        <fullName evidence="14">Histidine kinase</fullName>
    </submittedName>
</protein>
<dbReference type="SUPFAM" id="SSF55874">
    <property type="entry name" value="ATPase domain of HSP90 chaperone/DNA topoisomerase II/histidine kinase"/>
    <property type="match status" value="1"/>
</dbReference>
<evidence type="ECO:0000256" key="11">
    <source>
        <dbReference type="ARBA" id="ARBA00023136"/>
    </source>
</evidence>
<comment type="subcellular location">
    <subcellularLocation>
        <location evidence="1">Cell membrane</location>
        <topology evidence="1">Multi-pass membrane protein</topology>
    </subcellularLocation>
</comment>
<organism evidence="14 15">
    <name type="scientific">Muricoprocola aceti</name>
    <dbReference type="NCBI Taxonomy" id="2981772"/>
    <lineage>
        <taxon>Bacteria</taxon>
        <taxon>Bacillati</taxon>
        <taxon>Bacillota</taxon>
        <taxon>Clostridia</taxon>
        <taxon>Lachnospirales</taxon>
        <taxon>Lachnospiraceae</taxon>
        <taxon>Muricoprocola</taxon>
    </lineage>
</organism>
<evidence type="ECO:0000256" key="12">
    <source>
        <dbReference type="SAM" id="Phobius"/>
    </source>
</evidence>
<evidence type="ECO:0000256" key="8">
    <source>
        <dbReference type="ARBA" id="ARBA00022840"/>
    </source>
</evidence>
<sequence>MKKKFLKKELVFQFNIFYIMVMLVLVPLITLLFFSQGRRVLYKVMSSDMTSLLEKSVQISDAKLLAAKEYTLGFLADNETKRLIVATTECKNDVEYYFIDKAFKQLSNKYFMASPDIYSVNVIVGNYSLGTESGKNFIPKNKFKDTDIYKSVKKNRDNMIWMPTYRFYEMYDQKKFKELYSLDYYYIFSLVRNLADLYEETDKQTIIDPCVLMLNFVDGFWADVFSKDMGYDNLEYMVADQNGTIITHNHKSYIATDYAKGWIDQVSNNDVGTVTITIDNRKNLIFYKRSEVTGWISMYNIPMKDINTFYFQMLSRYSVIILLVVLISIFFFSIVIKRLIVVPVVLLTKEVEKLKEQPYYQIKEQGSYEIRNLATTYNNMHRSMQELMKKNFEIQKLYQETKLKEINLQLNPHFIYNILNMLNLELIRDGKYESCKILDDVTYMMRYVLDNDNITEVFEKDLRYTLHYVDVMNRRYKGLYQLELDIDPQLNNTEVPKFMLQPIIENSYRHAFIETNKKINIIRIKCFIKEGKRYFCVEDNGKGIDDKTLLELNEGEKGSVGLNNTRWRVRYIYGRDAKLVAEHSDEKTKEGTKITIILP</sequence>
<dbReference type="InterPro" id="IPR050640">
    <property type="entry name" value="Bact_2-comp_sensor_kinase"/>
</dbReference>
<dbReference type="Gene3D" id="6.10.340.10">
    <property type="match status" value="1"/>
</dbReference>
<reference evidence="14 15" key="1">
    <citation type="journal article" date="2021" name="ISME Commun">
        <title>Automated analysis of genomic sequences facilitates high-throughput and comprehensive description of bacteria.</title>
        <authorList>
            <person name="Hitch T.C.A."/>
        </authorList>
    </citation>
    <scope>NUCLEOTIDE SEQUENCE [LARGE SCALE GENOMIC DNA]</scope>
    <source>
        <strain evidence="14 15">Sanger_29</strain>
    </source>
</reference>
<dbReference type="RefSeq" id="WP_262653854.1">
    <property type="nucleotide sequence ID" value="NZ_JAOQKE010000002.1"/>
</dbReference>
<name>A0ABT2SJ00_9FIRM</name>
<evidence type="ECO:0000256" key="9">
    <source>
        <dbReference type="ARBA" id="ARBA00022989"/>
    </source>
</evidence>
<evidence type="ECO:0000256" key="3">
    <source>
        <dbReference type="ARBA" id="ARBA00022553"/>
    </source>
</evidence>
<dbReference type="GO" id="GO:0016301">
    <property type="term" value="F:kinase activity"/>
    <property type="evidence" value="ECO:0007669"/>
    <property type="project" value="UniProtKB-KW"/>
</dbReference>
<proteinExistence type="predicted"/>
<feature type="transmembrane region" description="Helical" evidence="12">
    <location>
        <begin position="12"/>
        <end position="34"/>
    </location>
</feature>
<gene>
    <name evidence="14" type="ORF">OCV47_03745</name>
</gene>
<evidence type="ECO:0000259" key="13">
    <source>
        <dbReference type="Pfam" id="PF06580"/>
    </source>
</evidence>
<dbReference type="PANTHER" id="PTHR34220:SF11">
    <property type="entry name" value="SENSOR PROTEIN KINASE HPTS"/>
    <property type="match status" value="1"/>
</dbReference>
<evidence type="ECO:0000256" key="6">
    <source>
        <dbReference type="ARBA" id="ARBA00022741"/>
    </source>
</evidence>
<dbReference type="Gene3D" id="3.30.565.10">
    <property type="entry name" value="Histidine kinase-like ATPase, C-terminal domain"/>
    <property type="match status" value="1"/>
</dbReference>
<dbReference type="Gene3D" id="3.30.450.20">
    <property type="entry name" value="PAS domain"/>
    <property type="match status" value="1"/>
</dbReference>
<dbReference type="Proteomes" id="UP001652338">
    <property type="component" value="Unassembled WGS sequence"/>
</dbReference>
<evidence type="ECO:0000313" key="14">
    <source>
        <dbReference type="EMBL" id="MCU6724480.1"/>
    </source>
</evidence>
<keyword evidence="7 14" id="KW-0418">Kinase</keyword>
<keyword evidence="4" id="KW-0808">Transferase</keyword>
<evidence type="ECO:0000256" key="10">
    <source>
        <dbReference type="ARBA" id="ARBA00023012"/>
    </source>
</evidence>
<evidence type="ECO:0000256" key="4">
    <source>
        <dbReference type="ARBA" id="ARBA00022679"/>
    </source>
</evidence>
<evidence type="ECO:0000256" key="1">
    <source>
        <dbReference type="ARBA" id="ARBA00004651"/>
    </source>
</evidence>
<keyword evidence="9 12" id="KW-1133">Transmembrane helix</keyword>
<keyword evidence="2" id="KW-1003">Cell membrane</keyword>
<keyword evidence="6" id="KW-0547">Nucleotide-binding</keyword>
<dbReference type="InterPro" id="IPR010559">
    <property type="entry name" value="Sig_transdc_His_kin_internal"/>
</dbReference>
<evidence type="ECO:0000256" key="5">
    <source>
        <dbReference type="ARBA" id="ARBA00022692"/>
    </source>
</evidence>
<feature type="transmembrane region" description="Helical" evidence="12">
    <location>
        <begin position="317"/>
        <end position="336"/>
    </location>
</feature>
<keyword evidence="5 12" id="KW-0812">Transmembrane</keyword>
<keyword evidence="15" id="KW-1185">Reference proteome</keyword>
<evidence type="ECO:0000313" key="15">
    <source>
        <dbReference type="Proteomes" id="UP001652338"/>
    </source>
</evidence>
<feature type="domain" description="Signal transduction histidine kinase internal region" evidence="13">
    <location>
        <begin position="402"/>
        <end position="477"/>
    </location>
</feature>